<protein>
    <recommendedName>
        <fullName evidence="1">Integrase catalytic domain-containing protein</fullName>
    </recommendedName>
</protein>
<dbReference type="Proteomes" id="UP000036403">
    <property type="component" value="Unassembled WGS sequence"/>
</dbReference>
<evidence type="ECO:0000313" key="2">
    <source>
        <dbReference type="EMBL" id="KMQ84561.1"/>
    </source>
</evidence>
<gene>
    <name evidence="2" type="ORF">RF55_17549</name>
</gene>
<dbReference type="GO" id="GO:0015074">
    <property type="term" value="P:DNA integration"/>
    <property type="evidence" value="ECO:0007669"/>
    <property type="project" value="InterPro"/>
</dbReference>
<evidence type="ECO:0000259" key="1">
    <source>
        <dbReference type="PROSITE" id="PS50994"/>
    </source>
</evidence>
<dbReference type="AlphaFoldDB" id="A0A0J7K309"/>
<name>A0A0J7K309_LASNI</name>
<dbReference type="InterPro" id="IPR012337">
    <property type="entry name" value="RNaseH-like_sf"/>
</dbReference>
<organism evidence="2 3">
    <name type="scientific">Lasius niger</name>
    <name type="common">Black garden ant</name>
    <dbReference type="NCBI Taxonomy" id="67767"/>
    <lineage>
        <taxon>Eukaryota</taxon>
        <taxon>Metazoa</taxon>
        <taxon>Ecdysozoa</taxon>
        <taxon>Arthropoda</taxon>
        <taxon>Hexapoda</taxon>
        <taxon>Insecta</taxon>
        <taxon>Pterygota</taxon>
        <taxon>Neoptera</taxon>
        <taxon>Endopterygota</taxon>
        <taxon>Hymenoptera</taxon>
        <taxon>Apocrita</taxon>
        <taxon>Aculeata</taxon>
        <taxon>Formicoidea</taxon>
        <taxon>Formicidae</taxon>
        <taxon>Formicinae</taxon>
        <taxon>Lasius</taxon>
        <taxon>Lasius</taxon>
    </lineage>
</organism>
<dbReference type="EMBL" id="LBMM01016090">
    <property type="protein sequence ID" value="KMQ84561.1"/>
    <property type="molecule type" value="Genomic_DNA"/>
</dbReference>
<dbReference type="OrthoDB" id="8067671at2759"/>
<dbReference type="STRING" id="67767.A0A0J7K309"/>
<sequence length="146" mass="16546">MMILIIVDAFSKWLEVKVTSSTTSTATIGILDKLFATYGFPVTVVSDNGTQFASAEFKEFLRMSGIKYHKFTAPYYPSTNGQAERYVQTVKDALKAMATTKDTLQRNLNEFLRQYRKAPHTTTGQPPSQLFLGRSLRTRLDLVRHD</sequence>
<reference evidence="2 3" key="1">
    <citation type="submission" date="2015-04" db="EMBL/GenBank/DDBJ databases">
        <title>Lasius niger genome sequencing.</title>
        <authorList>
            <person name="Konorov E.A."/>
            <person name="Nikitin M.A."/>
            <person name="Kirill M.V."/>
            <person name="Chang P."/>
        </authorList>
    </citation>
    <scope>NUCLEOTIDE SEQUENCE [LARGE SCALE GENOMIC DNA]</scope>
    <source>
        <tissue evidence="2">Whole</tissue>
    </source>
</reference>
<dbReference type="SUPFAM" id="SSF53098">
    <property type="entry name" value="Ribonuclease H-like"/>
    <property type="match status" value="1"/>
</dbReference>
<dbReference type="InterPro" id="IPR036397">
    <property type="entry name" value="RNaseH_sf"/>
</dbReference>
<dbReference type="PROSITE" id="PS50994">
    <property type="entry name" value="INTEGRASE"/>
    <property type="match status" value="1"/>
</dbReference>
<proteinExistence type="predicted"/>
<dbReference type="FunFam" id="3.30.420.10:FF:000063">
    <property type="entry name" value="Retrovirus-related Pol polyprotein from transposon 297-like Protein"/>
    <property type="match status" value="1"/>
</dbReference>
<evidence type="ECO:0000313" key="3">
    <source>
        <dbReference type="Proteomes" id="UP000036403"/>
    </source>
</evidence>
<dbReference type="Pfam" id="PF00665">
    <property type="entry name" value="rve"/>
    <property type="match status" value="1"/>
</dbReference>
<comment type="caution">
    <text evidence="2">The sequence shown here is derived from an EMBL/GenBank/DDBJ whole genome shotgun (WGS) entry which is preliminary data.</text>
</comment>
<dbReference type="PANTHER" id="PTHR37984">
    <property type="entry name" value="PROTEIN CBG26694"/>
    <property type="match status" value="1"/>
</dbReference>
<dbReference type="InterPro" id="IPR050951">
    <property type="entry name" value="Retrovirus_Pol_polyprotein"/>
</dbReference>
<feature type="non-terminal residue" evidence="2">
    <location>
        <position position="146"/>
    </location>
</feature>
<dbReference type="PANTHER" id="PTHR37984:SF13">
    <property type="entry name" value="RIBONUCLEASE H"/>
    <property type="match status" value="1"/>
</dbReference>
<feature type="domain" description="Integrase catalytic" evidence="1">
    <location>
        <begin position="1"/>
        <end position="135"/>
    </location>
</feature>
<dbReference type="GO" id="GO:0003676">
    <property type="term" value="F:nucleic acid binding"/>
    <property type="evidence" value="ECO:0007669"/>
    <property type="project" value="InterPro"/>
</dbReference>
<dbReference type="Gene3D" id="3.30.420.10">
    <property type="entry name" value="Ribonuclease H-like superfamily/Ribonuclease H"/>
    <property type="match status" value="1"/>
</dbReference>
<keyword evidence="3" id="KW-1185">Reference proteome</keyword>
<accession>A0A0J7K309</accession>
<dbReference type="InterPro" id="IPR001584">
    <property type="entry name" value="Integrase_cat-core"/>
</dbReference>
<dbReference type="PaxDb" id="67767-A0A0J7K309"/>